<name>G1TQ47_RABIT</name>
<dbReference type="SMR" id="G1TQ47"/>
<organism evidence="5 6">
    <name type="scientific">Oryctolagus cuniculus</name>
    <name type="common">Rabbit</name>
    <dbReference type="NCBI Taxonomy" id="9986"/>
    <lineage>
        <taxon>Eukaryota</taxon>
        <taxon>Metazoa</taxon>
        <taxon>Chordata</taxon>
        <taxon>Craniata</taxon>
        <taxon>Vertebrata</taxon>
        <taxon>Euteleostomi</taxon>
        <taxon>Mammalia</taxon>
        <taxon>Eutheria</taxon>
        <taxon>Euarchontoglires</taxon>
        <taxon>Glires</taxon>
        <taxon>Lagomorpha</taxon>
        <taxon>Leporidae</taxon>
        <taxon>Oryctolagus</taxon>
    </lineage>
</organism>
<dbReference type="InterPro" id="IPR022723">
    <property type="entry name" value="RDM_domain_RFPL"/>
</dbReference>
<dbReference type="InterPro" id="IPR001870">
    <property type="entry name" value="B30.2/SPRY"/>
</dbReference>
<feature type="domain" description="B30.2/SPRY" evidence="4">
    <location>
        <begin position="132"/>
        <end position="326"/>
    </location>
</feature>
<dbReference type="Bgee" id="ENSOCUG00000028070">
    <property type="expression patterns" value="Expressed in testis"/>
</dbReference>
<dbReference type="Pfam" id="PF13765">
    <property type="entry name" value="PRY"/>
    <property type="match status" value="1"/>
</dbReference>
<dbReference type="GeneID" id="100349961"/>
<keyword evidence="3" id="KW-0862">Zinc</keyword>
<dbReference type="HOGENOM" id="CLU_013137_7_1_1"/>
<keyword evidence="1" id="KW-0479">Metal-binding</keyword>
<sequence>MPVTICDVSSLMTGIKAAVSWSCSRVTITLWLDSLSLLSASSHSLPCVFPPAADMAELLQKMCRCLTCPAYLEQPLSLECGCSFCPDCVRSLPQEPHGEGLVCSFCTKVSRKNHLRPNRHLGQLVSKVKELEPQLRAVLQMNPRMRRFRVDVTLDADTANNFLILSDDLRSIWCGPIRQNRPALPSRFDLSVCVLGTPQFVSGRHYWEVDVGSSTEWNLGVCRDSVCRQGQIQLSSEQGFWTLSRSARGFFWASTTPHIPLCTNSLLHQVGIFLDVDVGNVSFYCVENEAHIFTFTGLPAGEPLRPFFALSIPPNGVQGALSMCPIVRLGDADPSDQQREDR</sequence>
<dbReference type="InterPro" id="IPR003879">
    <property type="entry name" value="Butyrophylin_SPRY"/>
</dbReference>
<dbReference type="SMART" id="SM00449">
    <property type="entry name" value="SPRY"/>
    <property type="match status" value="1"/>
</dbReference>
<keyword evidence="6" id="KW-1185">Reference proteome</keyword>
<evidence type="ECO:0000256" key="1">
    <source>
        <dbReference type="ARBA" id="ARBA00022723"/>
    </source>
</evidence>
<dbReference type="PROSITE" id="PS50188">
    <property type="entry name" value="B302_SPRY"/>
    <property type="match status" value="1"/>
</dbReference>
<dbReference type="PaxDb" id="9986-ENSOCUP00000019138"/>
<dbReference type="Gene3D" id="2.60.120.920">
    <property type="match status" value="1"/>
</dbReference>
<evidence type="ECO:0000256" key="2">
    <source>
        <dbReference type="ARBA" id="ARBA00022771"/>
    </source>
</evidence>
<proteinExistence type="predicted"/>
<evidence type="ECO:0000256" key="3">
    <source>
        <dbReference type="ARBA" id="ARBA00022833"/>
    </source>
</evidence>
<dbReference type="Proteomes" id="UP000001811">
    <property type="component" value="Unplaced"/>
</dbReference>
<dbReference type="InterPro" id="IPR050143">
    <property type="entry name" value="TRIM/RBCC"/>
</dbReference>
<dbReference type="CDD" id="cd15821">
    <property type="entry name" value="SPRY_PRY_RFPL"/>
    <property type="match status" value="1"/>
</dbReference>
<dbReference type="GeneTree" id="ENSGT00940000163408"/>
<reference evidence="5 6" key="1">
    <citation type="journal article" date="2011" name="Nature">
        <title>A high-resolution map of human evolutionary constraint using 29 mammals.</title>
        <authorList>
            <person name="Lindblad-Toh K."/>
            <person name="Garber M."/>
            <person name="Zuk O."/>
            <person name="Lin M.F."/>
            <person name="Parker B.J."/>
            <person name="Washietl S."/>
            <person name="Kheradpour P."/>
            <person name="Ernst J."/>
            <person name="Jordan G."/>
            <person name="Mauceli E."/>
            <person name="Ward L.D."/>
            <person name="Lowe C.B."/>
            <person name="Holloway A.K."/>
            <person name="Clamp M."/>
            <person name="Gnerre S."/>
            <person name="Alfoldi J."/>
            <person name="Beal K."/>
            <person name="Chang J."/>
            <person name="Clawson H."/>
            <person name="Cuff J."/>
            <person name="Di Palma F."/>
            <person name="Fitzgerald S."/>
            <person name="Flicek P."/>
            <person name="Guttman M."/>
            <person name="Hubisz M.J."/>
            <person name="Jaffe D.B."/>
            <person name="Jungreis I."/>
            <person name="Kent W.J."/>
            <person name="Kostka D."/>
            <person name="Lara M."/>
            <person name="Martins A.L."/>
            <person name="Massingham T."/>
            <person name="Moltke I."/>
            <person name="Raney B.J."/>
            <person name="Rasmussen M.D."/>
            <person name="Robinson J."/>
            <person name="Stark A."/>
            <person name="Vilella A.J."/>
            <person name="Wen J."/>
            <person name="Xie X."/>
            <person name="Zody M.C."/>
            <person name="Baldwin J."/>
            <person name="Bloom T."/>
            <person name="Chin C.W."/>
            <person name="Heiman D."/>
            <person name="Nicol R."/>
            <person name="Nusbaum C."/>
            <person name="Young S."/>
            <person name="Wilkinson J."/>
            <person name="Worley K.C."/>
            <person name="Kovar C.L."/>
            <person name="Muzny D.M."/>
            <person name="Gibbs R.A."/>
            <person name="Cree A."/>
            <person name="Dihn H.H."/>
            <person name="Fowler G."/>
            <person name="Jhangiani S."/>
            <person name="Joshi V."/>
            <person name="Lee S."/>
            <person name="Lewis L.R."/>
            <person name="Nazareth L.V."/>
            <person name="Okwuonu G."/>
            <person name="Santibanez J."/>
            <person name="Warren W.C."/>
            <person name="Mardis E.R."/>
            <person name="Weinstock G.M."/>
            <person name="Wilson R.K."/>
            <person name="Delehaunty K."/>
            <person name="Dooling D."/>
            <person name="Fronik C."/>
            <person name="Fulton L."/>
            <person name="Fulton B."/>
            <person name="Graves T."/>
            <person name="Minx P."/>
            <person name="Sodergren E."/>
            <person name="Birney E."/>
            <person name="Margulies E.H."/>
            <person name="Herrero J."/>
            <person name="Green E.D."/>
            <person name="Haussler D."/>
            <person name="Siepel A."/>
            <person name="Goldman N."/>
            <person name="Pollard K.S."/>
            <person name="Pedersen J.S."/>
            <person name="Lander E.S."/>
            <person name="Kellis M."/>
        </authorList>
    </citation>
    <scope>NUCLEOTIDE SEQUENCE [LARGE SCALE GENOMIC DNA]</scope>
    <source>
        <strain evidence="6">Thorbecke</strain>
    </source>
</reference>
<dbReference type="Pfam" id="PF11002">
    <property type="entry name" value="RDM"/>
    <property type="match status" value="1"/>
</dbReference>
<reference evidence="5" key="3">
    <citation type="submission" date="2025-09" db="UniProtKB">
        <authorList>
            <consortium name="Ensembl"/>
        </authorList>
    </citation>
    <scope>IDENTIFICATION</scope>
    <source>
        <strain evidence="5">Thorbecke</strain>
    </source>
</reference>
<protein>
    <recommendedName>
        <fullName evidence="4">B30.2/SPRY domain-containing protein</fullName>
    </recommendedName>
</protein>
<reference evidence="5" key="2">
    <citation type="submission" date="2025-08" db="UniProtKB">
        <authorList>
            <consortium name="Ensembl"/>
        </authorList>
    </citation>
    <scope>IDENTIFICATION</scope>
    <source>
        <strain evidence="5">Thorbecke</strain>
    </source>
</reference>
<dbReference type="Ensembl" id="ENSOCUT00000031478.3">
    <property type="protein sequence ID" value="ENSOCUP00000019138.3"/>
    <property type="gene ID" value="ENSOCUG00000028070.3"/>
</dbReference>
<dbReference type="PRINTS" id="PR01407">
    <property type="entry name" value="BUTYPHLNCDUF"/>
</dbReference>
<dbReference type="SMART" id="SM00589">
    <property type="entry name" value="PRY"/>
    <property type="match status" value="1"/>
</dbReference>
<dbReference type="eggNOG" id="KOG2177">
    <property type="taxonomic scope" value="Eukaryota"/>
</dbReference>
<dbReference type="Pfam" id="PF15227">
    <property type="entry name" value="zf-C3HC4_4"/>
    <property type="match status" value="1"/>
</dbReference>
<dbReference type="InterPro" id="IPR003877">
    <property type="entry name" value="SPRY_dom"/>
</dbReference>
<dbReference type="Pfam" id="PF00622">
    <property type="entry name" value="SPRY"/>
    <property type="match status" value="1"/>
</dbReference>
<gene>
    <name evidence="5" type="primary">LOC100349961</name>
</gene>
<dbReference type="GO" id="GO:0008270">
    <property type="term" value="F:zinc ion binding"/>
    <property type="evidence" value="ECO:0007669"/>
    <property type="project" value="UniProtKB-KW"/>
</dbReference>
<dbReference type="KEGG" id="ocu:100349961"/>
<evidence type="ECO:0000313" key="6">
    <source>
        <dbReference type="Proteomes" id="UP000001811"/>
    </source>
</evidence>
<dbReference type="PANTHER" id="PTHR24103">
    <property type="entry name" value="E3 UBIQUITIN-PROTEIN LIGASE TRIM"/>
    <property type="match status" value="1"/>
</dbReference>
<dbReference type="InterPro" id="IPR013083">
    <property type="entry name" value="Znf_RING/FYVE/PHD"/>
</dbReference>
<keyword evidence="2" id="KW-0863">Zinc-finger</keyword>
<accession>G1TQ47</accession>
<dbReference type="InterPro" id="IPR037960">
    <property type="entry name" value="SPRY/PRY_RFPL"/>
</dbReference>
<dbReference type="InterPro" id="IPR006574">
    <property type="entry name" value="PRY"/>
</dbReference>
<dbReference type="AlphaFoldDB" id="G1TQ47"/>
<dbReference type="SUPFAM" id="SSF49899">
    <property type="entry name" value="Concanavalin A-like lectins/glucanases"/>
    <property type="match status" value="1"/>
</dbReference>
<dbReference type="InterPro" id="IPR043136">
    <property type="entry name" value="B30.2/SPRY_sf"/>
</dbReference>
<dbReference type="FunFam" id="2.60.120.920:FF:000040">
    <property type="entry name" value="Ret finger protein-like 4A"/>
    <property type="match status" value="1"/>
</dbReference>
<dbReference type="SUPFAM" id="SSF57850">
    <property type="entry name" value="RING/U-box"/>
    <property type="match status" value="1"/>
</dbReference>
<dbReference type="OrthoDB" id="6105938at2759"/>
<evidence type="ECO:0000259" key="4">
    <source>
        <dbReference type="PROSITE" id="PS50188"/>
    </source>
</evidence>
<dbReference type="GO" id="GO:0005737">
    <property type="term" value="C:cytoplasm"/>
    <property type="evidence" value="ECO:0007669"/>
    <property type="project" value="UniProtKB-ARBA"/>
</dbReference>
<dbReference type="InParanoid" id="G1TQ47"/>
<evidence type="ECO:0000313" key="5">
    <source>
        <dbReference type="Ensembl" id="ENSOCUP00000019138.3"/>
    </source>
</evidence>
<dbReference type="InterPro" id="IPR013320">
    <property type="entry name" value="ConA-like_dom_sf"/>
</dbReference>
<dbReference type="Gene3D" id="3.30.40.10">
    <property type="entry name" value="Zinc/RING finger domain, C3HC4 (zinc finger)"/>
    <property type="match status" value="1"/>
</dbReference>